<sequence length="564" mass="61121">MDGPAASVDGETPSEPSPQAQPLPKVVDIAKAGDLILDVTFENSKATVKAARKQQASSLKANAVGGQSSAGTGSSPPRSKLRLGFRVDAGVLRRQSQYFDRLLSDTRFQEAKTIAAALEALTLRNVKPADADARDLPWIQVIDDDDATHYAYRDNVFADLLRLLHGKETTVAASAAASAPTPAATAKTAGSTATPAAPATPPPTLDFCTALAILADRFDCAAPVAKALKAAGGLRIKWPVTQRKQPPSGNGGGEEVKMSRQTESVLRQKILVSYLLDQPPRFLAATRELIMNGSCKWSAFPDPNEAAEAEEASWWYLQDELEQELQYRRECILNTLASIPRHFLALYSSRTRQCKLGYDSSAACDSYQLGEMFKFFVNKNLLFLVDFSPGSLDRIADTSLTPVEGILAALKQVPSYQIDSHHRNCGLRTLIMPVLEFVTALLSANSVPVARPTWKQRTKNQHQATSTVAWFSEAGVAAAAVAEGKRLKFESGDGGEDDGSPPGTFRFTRAVASDPRLRFEHALGADQFARDVLTAPAWNWTADQDAPPITSGFGRTPNLRMMYR</sequence>
<feature type="compositionally biased region" description="Low complexity" evidence="1">
    <location>
        <begin position="175"/>
        <end position="197"/>
    </location>
</feature>
<protein>
    <recommendedName>
        <fullName evidence="4">Hydroxyproline-rich glyco protein</fullName>
    </recommendedName>
</protein>
<name>A0ABR1W2G4_9PEZI</name>
<feature type="region of interest" description="Disordered" evidence="1">
    <location>
        <begin position="175"/>
        <end position="200"/>
    </location>
</feature>
<feature type="region of interest" description="Disordered" evidence="1">
    <location>
        <begin position="56"/>
        <end position="81"/>
    </location>
</feature>
<reference evidence="2 3" key="1">
    <citation type="submission" date="2023-01" db="EMBL/GenBank/DDBJ databases">
        <title>Analysis of 21 Apiospora genomes using comparative genomics revels a genus with tremendous synthesis potential of carbohydrate active enzymes and secondary metabolites.</title>
        <authorList>
            <person name="Sorensen T."/>
        </authorList>
    </citation>
    <scope>NUCLEOTIDE SEQUENCE [LARGE SCALE GENOMIC DNA]</scope>
    <source>
        <strain evidence="2 3">CBS 83171</strain>
    </source>
</reference>
<dbReference type="EMBL" id="JAQQWM010000002">
    <property type="protein sequence ID" value="KAK8077686.1"/>
    <property type="molecule type" value="Genomic_DNA"/>
</dbReference>
<dbReference type="Proteomes" id="UP001446871">
    <property type="component" value="Unassembled WGS sequence"/>
</dbReference>
<evidence type="ECO:0000256" key="1">
    <source>
        <dbReference type="SAM" id="MobiDB-lite"/>
    </source>
</evidence>
<gene>
    <name evidence="2" type="ORF">PG996_003856</name>
</gene>
<keyword evidence="3" id="KW-1185">Reference proteome</keyword>
<organism evidence="2 3">
    <name type="scientific">Apiospora saccharicola</name>
    <dbReference type="NCBI Taxonomy" id="335842"/>
    <lineage>
        <taxon>Eukaryota</taxon>
        <taxon>Fungi</taxon>
        <taxon>Dikarya</taxon>
        <taxon>Ascomycota</taxon>
        <taxon>Pezizomycotina</taxon>
        <taxon>Sordariomycetes</taxon>
        <taxon>Xylariomycetidae</taxon>
        <taxon>Amphisphaeriales</taxon>
        <taxon>Apiosporaceae</taxon>
        <taxon>Apiospora</taxon>
    </lineage>
</organism>
<feature type="region of interest" description="Disordered" evidence="1">
    <location>
        <begin position="1"/>
        <end position="25"/>
    </location>
</feature>
<accession>A0ABR1W2G4</accession>
<feature type="compositionally biased region" description="Polar residues" evidence="1">
    <location>
        <begin position="56"/>
        <end position="77"/>
    </location>
</feature>
<evidence type="ECO:0000313" key="2">
    <source>
        <dbReference type="EMBL" id="KAK8077686.1"/>
    </source>
</evidence>
<evidence type="ECO:0008006" key="4">
    <source>
        <dbReference type="Google" id="ProtNLM"/>
    </source>
</evidence>
<evidence type="ECO:0000313" key="3">
    <source>
        <dbReference type="Proteomes" id="UP001446871"/>
    </source>
</evidence>
<comment type="caution">
    <text evidence="2">The sequence shown here is derived from an EMBL/GenBank/DDBJ whole genome shotgun (WGS) entry which is preliminary data.</text>
</comment>
<proteinExistence type="predicted"/>